<dbReference type="Proteomes" id="UP001500279">
    <property type="component" value="Unassembled WGS sequence"/>
</dbReference>
<organism evidence="2 3">
    <name type="scientific">Ideonella azotifigens</name>
    <dbReference type="NCBI Taxonomy" id="513160"/>
    <lineage>
        <taxon>Bacteria</taxon>
        <taxon>Pseudomonadati</taxon>
        <taxon>Pseudomonadota</taxon>
        <taxon>Betaproteobacteria</taxon>
        <taxon>Burkholderiales</taxon>
        <taxon>Sphaerotilaceae</taxon>
        <taxon>Ideonella</taxon>
    </lineage>
</organism>
<proteinExistence type="predicted"/>
<name>A0ABN1KEP6_9BURK</name>
<keyword evidence="1" id="KW-0732">Signal</keyword>
<accession>A0ABN1KEP6</accession>
<feature type="chain" id="PRO_5047394784" description="AraC family transcriptional regulator" evidence="1">
    <location>
        <begin position="25"/>
        <end position="210"/>
    </location>
</feature>
<keyword evidence="3" id="KW-1185">Reference proteome</keyword>
<reference evidence="2 3" key="1">
    <citation type="journal article" date="2019" name="Int. J. Syst. Evol. Microbiol.">
        <title>The Global Catalogue of Microorganisms (GCM) 10K type strain sequencing project: providing services to taxonomists for standard genome sequencing and annotation.</title>
        <authorList>
            <consortium name="The Broad Institute Genomics Platform"/>
            <consortium name="The Broad Institute Genome Sequencing Center for Infectious Disease"/>
            <person name="Wu L."/>
            <person name="Ma J."/>
        </authorList>
    </citation>
    <scope>NUCLEOTIDE SEQUENCE [LARGE SCALE GENOMIC DNA]</scope>
    <source>
        <strain evidence="2 3">JCM 15503</strain>
    </source>
</reference>
<protein>
    <recommendedName>
        <fullName evidence="4">AraC family transcriptional regulator</fullName>
    </recommendedName>
</protein>
<evidence type="ECO:0000313" key="3">
    <source>
        <dbReference type="Proteomes" id="UP001500279"/>
    </source>
</evidence>
<feature type="signal peptide" evidence="1">
    <location>
        <begin position="1"/>
        <end position="24"/>
    </location>
</feature>
<sequence length="210" mass="22591">MMPMTFPQALRKALAAAGCLLALAAPLTSWSQATAPEAAASAPAVDPAAAAVPATAASAPSDPVALDARVESLKSDVIQLNRDLLLLEEELLFPASTQVAVFVSSDVGDLFLLDSVQVLLDGKEVGNHLYTERELVALRRGGVQRLYLGNLRSGEHTLVAIFVGKGPHERDYRRGTTLKFEKGSEPKYVELQIKDSARTLQPVFDVKVWQ</sequence>
<evidence type="ECO:0000256" key="1">
    <source>
        <dbReference type="SAM" id="SignalP"/>
    </source>
</evidence>
<gene>
    <name evidence="2" type="ORF">GCM10009107_50500</name>
</gene>
<dbReference type="EMBL" id="BAAAEW010000042">
    <property type="protein sequence ID" value="GAA0764431.1"/>
    <property type="molecule type" value="Genomic_DNA"/>
</dbReference>
<evidence type="ECO:0008006" key="4">
    <source>
        <dbReference type="Google" id="ProtNLM"/>
    </source>
</evidence>
<evidence type="ECO:0000313" key="2">
    <source>
        <dbReference type="EMBL" id="GAA0764431.1"/>
    </source>
</evidence>
<comment type="caution">
    <text evidence="2">The sequence shown here is derived from an EMBL/GenBank/DDBJ whole genome shotgun (WGS) entry which is preliminary data.</text>
</comment>